<organism evidence="1 2">
    <name type="scientific">Nocardioides acrostichi</name>
    <dbReference type="NCBI Taxonomy" id="2784339"/>
    <lineage>
        <taxon>Bacteria</taxon>
        <taxon>Bacillati</taxon>
        <taxon>Actinomycetota</taxon>
        <taxon>Actinomycetes</taxon>
        <taxon>Propionibacteriales</taxon>
        <taxon>Nocardioidaceae</taxon>
        <taxon>Nocardioides</taxon>
    </lineage>
</organism>
<dbReference type="GO" id="GO:0003824">
    <property type="term" value="F:catalytic activity"/>
    <property type="evidence" value="ECO:0007669"/>
    <property type="project" value="UniProtKB-ARBA"/>
</dbReference>
<dbReference type="Gene3D" id="3.90.226.10">
    <property type="entry name" value="2-enoyl-CoA Hydratase, Chain A, domain 1"/>
    <property type="match status" value="1"/>
</dbReference>
<keyword evidence="2" id="KW-1185">Reference proteome</keyword>
<protein>
    <submittedName>
        <fullName evidence="1">Enoyl-CoA hydratase/isomerase family protein</fullName>
    </submittedName>
</protein>
<dbReference type="EMBL" id="JADIVZ010000002">
    <property type="protein sequence ID" value="MBF4161503.1"/>
    <property type="molecule type" value="Genomic_DNA"/>
</dbReference>
<dbReference type="CDD" id="cd06558">
    <property type="entry name" value="crotonase-like"/>
    <property type="match status" value="1"/>
</dbReference>
<evidence type="ECO:0000313" key="2">
    <source>
        <dbReference type="Proteomes" id="UP000656804"/>
    </source>
</evidence>
<dbReference type="PANTHER" id="PTHR43459:SF1">
    <property type="entry name" value="EG:BACN32G11.4 PROTEIN"/>
    <property type="match status" value="1"/>
</dbReference>
<reference evidence="1" key="1">
    <citation type="submission" date="2020-11" db="EMBL/GenBank/DDBJ databases">
        <title>Nocardioides sp. CBS4Y-1, whole genome shotgun sequence.</title>
        <authorList>
            <person name="Tuo L."/>
        </authorList>
    </citation>
    <scope>NUCLEOTIDE SEQUENCE</scope>
    <source>
        <strain evidence="1">CBS4Y-1</strain>
    </source>
</reference>
<name>A0A930UVA2_9ACTN</name>
<dbReference type="Pfam" id="PF00378">
    <property type="entry name" value="ECH_1"/>
    <property type="match status" value="1"/>
</dbReference>
<gene>
    <name evidence="1" type="ORF">ISG29_07345</name>
</gene>
<dbReference type="Proteomes" id="UP000656804">
    <property type="component" value="Unassembled WGS sequence"/>
</dbReference>
<sequence>MGGRRPVWSRAVNTPYESLVVELEGGVLRVTVDNPPVNVLDVRLMEDLTSLLTAVAPRPDVRVIVFDSADADFFIAHVDMSLIDDPHAFDEIAARAPAGLNPFQALGERLRHQPQATIVKLTGTARGGGAEFVAAADMAFAAIDGAALGQIESLMGIVPGGGGTQYTRARMGRNRALEVVLGGGLVDARTAERYGWVNRALPADELDRFVDELARNIADLPPGVLAAAKRALPPTSLQLGLLAEHDAWAEQFARPATERLIREGLATGAQTRQGERRLEELLRAVALD</sequence>
<dbReference type="AlphaFoldDB" id="A0A930UVA2"/>
<evidence type="ECO:0000313" key="1">
    <source>
        <dbReference type="EMBL" id="MBF4161503.1"/>
    </source>
</evidence>
<dbReference type="SUPFAM" id="SSF52096">
    <property type="entry name" value="ClpP/crotonase"/>
    <property type="match status" value="1"/>
</dbReference>
<accession>A0A930UVA2</accession>
<dbReference type="InterPro" id="IPR029045">
    <property type="entry name" value="ClpP/crotonase-like_dom_sf"/>
</dbReference>
<proteinExistence type="predicted"/>
<comment type="caution">
    <text evidence="1">The sequence shown here is derived from an EMBL/GenBank/DDBJ whole genome shotgun (WGS) entry which is preliminary data.</text>
</comment>
<dbReference type="InterPro" id="IPR001753">
    <property type="entry name" value="Enoyl-CoA_hydra/iso"/>
</dbReference>
<dbReference type="PANTHER" id="PTHR43459">
    <property type="entry name" value="ENOYL-COA HYDRATASE"/>
    <property type="match status" value="1"/>
</dbReference>